<keyword evidence="3" id="KW-0808">Transferase</keyword>
<comment type="catalytic activity">
    <reaction evidence="2">
        <text>N(6)-D-ribulosyl-L-lysyl-[protein] + ATP = N(6)-(3-O-phospho-D-ribulosyl)-L-lysyl-[protein] + ADP + H(+)</text>
        <dbReference type="Rhea" id="RHEA:48432"/>
        <dbReference type="Rhea" id="RHEA-COMP:12103"/>
        <dbReference type="Rhea" id="RHEA-COMP:12104"/>
        <dbReference type="ChEBI" id="CHEBI:15378"/>
        <dbReference type="ChEBI" id="CHEBI:30616"/>
        <dbReference type="ChEBI" id="CHEBI:90418"/>
        <dbReference type="ChEBI" id="CHEBI:90420"/>
        <dbReference type="ChEBI" id="CHEBI:456216"/>
        <dbReference type="EC" id="2.7.1.172"/>
    </reaction>
    <physiologicalReaction direction="left-to-right" evidence="2">
        <dbReference type="Rhea" id="RHEA:48433"/>
    </physiologicalReaction>
</comment>
<dbReference type="GO" id="GO:0016301">
    <property type="term" value="F:kinase activity"/>
    <property type="evidence" value="ECO:0007669"/>
    <property type="project" value="UniProtKB-KW"/>
</dbReference>
<dbReference type="FunFam" id="3.90.1200.10:FF:000003">
    <property type="entry name" value="fructosamine-3-kinase isoform X1"/>
    <property type="match status" value="1"/>
</dbReference>
<dbReference type="PANTHER" id="PTHR12149:SF10">
    <property type="entry name" value="KETOSAMINE-3-KINASE"/>
    <property type="match status" value="1"/>
</dbReference>
<dbReference type="InterPro" id="IPR011009">
    <property type="entry name" value="Kinase-like_dom_sf"/>
</dbReference>
<evidence type="ECO:0000313" key="4">
    <source>
        <dbReference type="Proteomes" id="UP000573793"/>
    </source>
</evidence>
<dbReference type="SUPFAM" id="SSF56112">
    <property type="entry name" value="Protein kinase-like (PK-like)"/>
    <property type="match status" value="1"/>
</dbReference>
<protein>
    <recommendedName>
        <fullName evidence="1">protein-ribulosamine 3-kinase</fullName>
        <ecNumber evidence="1">2.7.1.172</ecNumber>
    </recommendedName>
</protein>
<reference evidence="3 4" key="1">
    <citation type="submission" date="2019-09" db="EMBL/GenBank/DDBJ databases">
        <title>Bird 10,000 Genomes (B10K) Project - Family phase.</title>
        <authorList>
            <person name="Zhang G."/>
        </authorList>
    </citation>
    <scope>NUCLEOTIDE SEQUENCE [LARGE SCALE GENOMIC DNA]</scope>
    <source>
        <strain evidence="3">B10K-DU-001-19</strain>
        <tissue evidence="3">Muscle</tissue>
    </source>
</reference>
<accession>A0A7K9G427</accession>
<dbReference type="GO" id="GO:0102193">
    <property type="term" value="F:protein-ribulosamine 3-kinase activity"/>
    <property type="evidence" value="ECO:0007669"/>
    <property type="project" value="UniProtKB-EC"/>
</dbReference>
<dbReference type="AlphaFoldDB" id="A0A7K9G427"/>
<feature type="non-terminal residue" evidence="3">
    <location>
        <position position="208"/>
    </location>
</feature>
<dbReference type="Pfam" id="PF03881">
    <property type="entry name" value="Fructosamin_kin"/>
    <property type="match status" value="1"/>
</dbReference>
<keyword evidence="4" id="KW-1185">Reference proteome</keyword>
<evidence type="ECO:0000256" key="2">
    <source>
        <dbReference type="ARBA" id="ARBA00048655"/>
    </source>
</evidence>
<organism evidence="3 4">
    <name type="scientific">Loxia leucoptera</name>
    <name type="common">White-winged crossbill</name>
    <dbReference type="NCBI Taxonomy" id="96539"/>
    <lineage>
        <taxon>Eukaryota</taxon>
        <taxon>Metazoa</taxon>
        <taxon>Chordata</taxon>
        <taxon>Craniata</taxon>
        <taxon>Vertebrata</taxon>
        <taxon>Euteleostomi</taxon>
        <taxon>Archelosauria</taxon>
        <taxon>Archosauria</taxon>
        <taxon>Dinosauria</taxon>
        <taxon>Saurischia</taxon>
        <taxon>Theropoda</taxon>
        <taxon>Coelurosauria</taxon>
        <taxon>Aves</taxon>
        <taxon>Neognathae</taxon>
        <taxon>Neoaves</taxon>
        <taxon>Telluraves</taxon>
        <taxon>Australaves</taxon>
        <taxon>Passeriformes</taxon>
        <taxon>Passeroidea</taxon>
        <taxon>Fringillidae</taxon>
        <taxon>Carduelinae</taxon>
        <taxon>Loxia</taxon>
    </lineage>
</organism>
<name>A0A7K9G427_LOXLE</name>
<dbReference type="InterPro" id="IPR016477">
    <property type="entry name" value="Fructo-/Ketosamine-3-kinase"/>
</dbReference>
<proteinExistence type="predicted"/>
<dbReference type="EC" id="2.7.1.172" evidence="1"/>
<evidence type="ECO:0000313" key="3">
    <source>
        <dbReference type="EMBL" id="NXG95764.1"/>
    </source>
</evidence>
<gene>
    <name evidence="3" type="primary">Fn3krp_0</name>
    <name evidence="3" type="ORF">LOXLEU_R08778</name>
</gene>
<comment type="caution">
    <text evidence="3">The sequence shown here is derived from an EMBL/GenBank/DDBJ whole genome shotgun (WGS) entry which is preliminary data.</text>
</comment>
<evidence type="ECO:0000256" key="1">
    <source>
        <dbReference type="ARBA" id="ARBA00011961"/>
    </source>
</evidence>
<dbReference type="PANTHER" id="PTHR12149">
    <property type="entry name" value="FRUCTOSAMINE 3 KINASE-RELATED PROTEIN"/>
    <property type="match status" value="1"/>
</dbReference>
<keyword evidence="3" id="KW-0418">Kinase</keyword>
<feature type="non-terminal residue" evidence="3">
    <location>
        <position position="1"/>
    </location>
</feature>
<dbReference type="Gene3D" id="3.90.1200.10">
    <property type="match status" value="1"/>
</dbReference>
<dbReference type="EMBL" id="VWZM01000801">
    <property type="protein sequence ID" value="NXG95764.1"/>
    <property type="molecule type" value="Genomic_DNA"/>
</dbReference>
<sequence length="208" mass="23994">LADLHLQNQQLREKMKKEGSTVGKGQRQMEVQFVDQFGFHKVTSAVLVLQVNNWRSDWVSFFARQRIHPQMDLIERSSGDRESRELWAQLQEQAILSLKIPSFFCGVEIVHSLLHGDLWRGNVAEDDSGPIIFDPASFYHSEYDLAIAGMFGGFSSSFYSAYHSKIPRATGFEKHLKFYQLFHYMSHWNHFGSVYGGSSINIMRKLTK</sequence>
<dbReference type="Proteomes" id="UP000573793">
    <property type="component" value="Unassembled WGS sequence"/>
</dbReference>